<organism evidence="9 10">
    <name type="scientific">Sulfurihydrogenibium yellowstonense SS-5</name>
    <dbReference type="NCBI Taxonomy" id="432331"/>
    <lineage>
        <taxon>Bacteria</taxon>
        <taxon>Pseudomonadati</taxon>
        <taxon>Aquificota</taxon>
        <taxon>Aquificia</taxon>
        <taxon>Aquificales</taxon>
        <taxon>Hydrogenothermaceae</taxon>
        <taxon>Sulfurihydrogenibium</taxon>
    </lineage>
</organism>
<dbReference type="OrthoDB" id="9810303at2"/>
<dbReference type="GO" id="GO:0099621">
    <property type="term" value="F:undecaprenyl-phosphate 4-deoxy-4-formamido-L-arabinose transferase activity"/>
    <property type="evidence" value="ECO:0007669"/>
    <property type="project" value="TreeGrafter"/>
</dbReference>
<reference evidence="9 10" key="1">
    <citation type="submission" date="2009-04" db="EMBL/GenBank/DDBJ databases">
        <authorList>
            <person name="Reysenbach A.-L."/>
            <person name="Heidelberg J.F."/>
            <person name="Nelson W.C."/>
        </authorList>
    </citation>
    <scope>NUCLEOTIDE SEQUENCE [LARGE SCALE GENOMIC DNA]</scope>
    <source>
        <strain evidence="9 10">SS-5</strain>
    </source>
</reference>
<dbReference type="GO" id="GO:0005886">
    <property type="term" value="C:plasma membrane"/>
    <property type="evidence" value="ECO:0007669"/>
    <property type="project" value="TreeGrafter"/>
</dbReference>
<dbReference type="CDD" id="cd04187">
    <property type="entry name" value="DPM1_like_bac"/>
    <property type="match status" value="1"/>
</dbReference>
<dbReference type="InterPro" id="IPR029044">
    <property type="entry name" value="Nucleotide-diphossugar_trans"/>
</dbReference>
<evidence type="ECO:0000313" key="10">
    <source>
        <dbReference type="Proteomes" id="UP000005540"/>
    </source>
</evidence>
<evidence type="ECO:0000256" key="5">
    <source>
        <dbReference type="ARBA" id="ARBA00022985"/>
    </source>
</evidence>
<evidence type="ECO:0000256" key="3">
    <source>
        <dbReference type="ARBA" id="ARBA00022679"/>
    </source>
</evidence>
<dbReference type="PANTHER" id="PTHR48090:SF3">
    <property type="entry name" value="UNDECAPRENYL-PHOSPHATE 4-DEOXY-4-FORMAMIDO-L-ARABINOSE TRANSFERASE"/>
    <property type="match status" value="1"/>
</dbReference>
<proteinExistence type="predicted"/>
<evidence type="ECO:0000256" key="7">
    <source>
        <dbReference type="ARBA" id="ARBA00023136"/>
    </source>
</evidence>
<dbReference type="AlphaFoldDB" id="C4FKZ1"/>
<dbReference type="EMBL" id="ABZS01000125">
    <property type="protein sequence ID" value="EEP60252.1"/>
    <property type="molecule type" value="Genomic_DNA"/>
</dbReference>
<dbReference type="Pfam" id="PF00535">
    <property type="entry name" value="Glycos_transf_2"/>
    <property type="match status" value="1"/>
</dbReference>
<keyword evidence="1" id="KW-1003">Cell membrane</keyword>
<comment type="caution">
    <text evidence="9">The sequence shown here is derived from an EMBL/GenBank/DDBJ whole genome shotgun (WGS) entry which is preliminary data.</text>
</comment>
<keyword evidence="2" id="KW-0328">Glycosyltransferase</keyword>
<dbReference type="SUPFAM" id="SSF53448">
    <property type="entry name" value="Nucleotide-diphospho-sugar transferases"/>
    <property type="match status" value="1"/>
</dbReference>
<dbReference type="GO" id="GO:0009103">
    <property type="term" value="P:lipopolysaccharide biosynthetic process"/>
    <property type="evidence" value="ECO:0007669"/>
    <property type="project" value="UniProtKB-KW"/>
</dbReference>
<dbReference type="RefSeq" id="WP_007547443.1">
    <property type="nucleotide sequence ID" value="NZ_ABZS01000125.1"/>
</dbReference>
<dbReference type="PANTHER" id="PTHR48090">
    <property type="entry name" value="UNDECAPRENYL-PHOSPHATE 4-DEOXY-4-FORMAMIDO-L-ARABINOSE TRANSFERASE-RELATED"/>
    <property type="match status" value="1"/>
</dbReference>
<keyword evidence="10" id="KW-1185">Reference proteome</keyword>
<evidence type="ECO:0000256" key="2">
    <source>
        <dbReference type="ARBA" id="ARBA00022676"/>
    </source>
</evidence>
<sequence length="121" mass="14025">MSKDKIYVSIVVPIYNEEKNLPILYEKIKTVMEELKKQWNDKDYEIIFVNDGSSDKSWEIIKNLAEKDYHVVGVNFRRNFGQTAAMAAGFDIARGEIIITMDGDLQNDPEDIPRLLEKINE</sequence>
<evidence type="ECO:0000259" key="8">
    <source>
        <dbReference type="Pfam" id="PF00535"/>
    </source>
</evidence>
<feature type="domain" description="Glycosyltransferase 2-like" evidence="8">
    <location>
        <begin position="9"/>
        <end position="121"/>
    </location>
</feature>
<keyword evidence="5" id="KW-0448">Lipopolysaccharide biosynthesis</keyword>
<dbReference type="InterPro" id="IPR050256">
    <property type="entry name" value="Glycosyltransferase_2"/>
</dbReference>
<evidence type="ECO:0000256" key="1">
    <source>
        <dbReference type="ARBA" id="ARBA00022475"/>
    </source>
</evidence>
<evidence type="ECO:0000256" key="4">
    <source>
        <dbReference type="ARBA" id="ARBA00022692"/>
    </source>
</evidence>
<accession>C4FKZ1</accession>
<dbReference type="InterPro" id="IPR001173">
    <property type="entry name" value="Glyco_trans_2-like"/>
</dbReference>
<feature type="non-terminal residue" evidence="9">
    <location>
        <position position="121"/>
    </location>
</feature>
<keyword evidence="6" id="KW-1133">Transmembrane helix</keyword>
<evidence type="ECO:0000256" key="6">
    <source>
        <dbReference type="ARBA" id="ARBA00022989"/>
    </source>
</evidence>
<dbReference type="Gene3D" id="3.90.550.10">
    <property type="entry name" value="Spore Coat Polysaccharide Biosynthesis Protein SpsA, Chain A"/>
    <property type="match status" value="1"/>
</dbReference>
<gene>
    <name evidence="9" type="ORF">SULYE_1245</name>
</gene>
<dbReference type="Proteomes" id="UP000005540">
    <property type="component" value="Unassembled WGS sequence"/>
</dbReference>
<keyword evidence="7" id="KW-0472">Membrane</keyword>
<dbReference type="EC" id="2.7.8.-" evidence="9"/>
<keyword evidence="4" id="KW-0812">Transmembrane</keyword>
<protein>
    <submittedName>
        <fullName evidence="9">Undecaprenyl-phosphate 4-deoxy-4-formamido-L-arabinose transferase</fullName>
        <ecNumber evidence="9">2.7.8.-</ecNumber>
    </submittedName>
</protein>
<evidence type="ECO:0000313" key="9">
    <source>
        <dbReference type="EMBL" id="EEP60252.1"/>
    </source>
</evidence>
<name>C4FKZ1_9AQUI</name>
<keyword evidence="3 9" id="KW-0808">Transferase</keyword>